<name>A0A291M1E5_9RHOB</name>
<dbReference type="SMART" id="SM00822">
    <property type="entry name" value="PKS_KR"/>
    <property type="match status" value="1"/>
</dbReference>
<dbReference type="RefSeq" id="WP_097373835.1">
    <property type="nucleotide sequence ID" value="NZ_CP021404.1"/>
</dbReference>
<dbReference type="GO" id="GO:0016491">
    <property type="term" value="F:oxidoreductase activity"/>
    <property type="evidence" value="ECO:0007669"/>
    <property type="project" value="UniProtKB-KW"/>
</dbReference>
<organism evidence="4 5">
    <name type="scientific">Pacificitalea manganoxidans</name>
    <dbReference type="NCBI Taxonomy" id="1411902"/>
    <lineage>
        <taxon>Bacteria</taxon>
        <taxon>Pseudomonadati</taxon>
        <taxon>Pseudomonadota</taxon>
        <taxon>Alphaproteobacteria</taxon>
        <taxon>Rhodobacterales</taxon>
        <taxon>Paracoccaceae</taxon>
        <taxon>Pacificitalea</taxon>
    </lineage>
</organism>
<dbReference type="InterPro" id="IPR020904">
    <property type="entry name" value="Sc_DH/Rdtase_CS"/>
</dbReference>
<dbReference type="InterPro" id="IPR002347">
    <property type="entry name" value="SDR_fam"/>
</dbReference>
<dbReference type="PRINTS" id="PR00081">
    <property type="entry name" value="GDHRDH"/>
</dbReference>
<dbReference type="GO" id="GO:0016020">
    <property type="term" value="C:membrane"/>
    <property type="evidence" value="ECO:0007669"/>
    <property type="project" value="TreeGrafter"/>
</dbReference>
<evidence type="ECO:0000256" key="2">
    <source>
        <dbReference type="ARBA" id="ARBA00023002"/>
    </source>
</evidence>
<feature type="domain" description="Ketoreductase" evidence="3">
    <location>
        <begin position="7"/>
        <end position="184"/>
    </location>
</feature>
<dbReference type="InterPro" id="IPR057326">
    <property type="entry name" value="KR_dom"/>
</dbReference>
<dbReference type="PROSITE" id="PS00061">
    <property type="entry name" value="ADH_SHORT"/>
    <property type="match status" value="1"/>
</dbReference>
<dbReference type="SUPFAM" id="SSF51735">
    <property type="entry name" value="NAD(P)-binding Rossmann-fold domains"/>
    <property type="match status" value="1"/>
</dbReference>
<keyword evidence="5" id="KW-1185">Reference proteome</keyword>
<dbReference type="AlphaFoldDB" id="A0A291M1E5"/>
<dbReference type="Pfam" id="PF00106">
    <property type="entry name" value="adh_short"/>
    <property type="match status" value="1"/>
</dbReference>
<proteinExistence type="inferred from homology"/>
<evidence type="ECO:0000313" key="4">
    <source>
        <dbReference type="EMBL" id="ATI42823.1"/>
    </source>
</evidence>
<reference evidence="4 5" key="1">
    <citation type="submission" date="2017-05" db="EMBL/GenBank/DDBJ databases">
        <title>Comparative genomic and metabolic analysis of manganese-oxidizing mechanisms in Celeribater manganoxidans DY25T: its adaption to the environment of polymetallic nodule.</title>
        <authorList>
            <person name="Wang X."/>
        </authorList>
    </citation>
    <scope>NUCLEOTIDE SEQUENCE [LARGE SCALE GENOMIC DNA]</scope>
    <source>
        <strain evidence="4 5">DY25</strain>
    </source>
</reference>
<protein>
    <submittedName>
        <fullName evidence="4">Short-chain dehydrogenase</fullName>
    </submittedName>
</protein>
<dbReference type="PANTHER" id="PTHR44196">
    <property type="entry name" value="DEHYDROGENASE/REDUCTASE SDR FAMILY MEMBER 7B"/>
    <property type="match status" value="1"/>
</dbReference>
<dbReference type="InterPro" id="IPR036291">
    <property type="entry name" value="NAD(P)-bd_dom_sf"/>
</dbReference>
<evidence type="ECO:0000256" key="1">
    <source>
        <dbReference type="ARBA" id="ARBA00006484"/>
    </source>
</evidence>
<keyword evidence="2" id="KW-0560">Oxidoreductase</keyword>
<evidence type="ECO:0000259" key="3">
    <source>
        <dbReference type="SMART" id="SM00822"/>
    </source>
</evidence>
<gene>
    <name evidence="4" type="ORF">CBW24_12985</name>
</gene>
<comment type="similarity">
    <text evidence="1">Belongs to the short-chain dehydrogenases/reductases (SDR) family.</text>
</comment>
<accession>A0A291M1E5</accession>
<dbReference type="OrthoDB" id="335726at2"/>
<dbReference type="Proteomes" id="UP000219050">
    <property type="component" value="Chromosome"/>
</dbReference>
<dbReference type="EMBL" id="CP021404">
    <property type="protein sequence ID" value="ATI42823.1"/>
    <property type="molecule type" value="Genomic_DNA"/>
</dbReference>
<sequence length="243" mass="26325">MRDWKGKRYWLVGASEGLGRALAYQLSRCGAEVIVSARSEERLRDLADDLPGRASAIPVDITDADSVAAAVDRAGPVDGLVTLAGTYWPMKTTEWNAERLQTMCDVNFTGTIRMLGAVVPGMIERGQGHVVVTGSLTALKGLPGALGYGATKAGLVSFAETMRADLQDTGVTVQVVNPGFIKTRLTDKNDFKMPMLMEPEKAATEIFEHMNGDDFRKDFPGRLAAMLKGGRALPDWLFYKLVG</sequence>
<evidence type="ECO:0000313" key="5">
    <source>
        <dbReference type="Proteomes" id="UP000219050"/>
    </source>
</evidence>
<dbReference type="Gene3D" id="3.40.50.720">
    <property type="entry name" value="NAD(P)-binding Rossmann-like Domain"/>
    <property type="match status" value="1"/>
</dbReference>
<dbReference type="KEGG" id="cmag:CBW24_12985"/>
<dbReference type="PANTHER" id="PTHR44196:SF1">
    <property type="entry name" value="DEHYDROGENASE_REDUCTASE SDR FAMILY MEMBER 7B"/>
    <property type="match status" value="1"/>
</dbReference>